<evidence type="ECO:0000313" key="3">
    <source>
        <dbReference type="Proteomes" id="UP001172684"/>
    </source>
</evidence>
<proteinExistence type="predicted"/>
<reference evidence="2" key="1">
    <citation type="submission" date="2022-10" db="EMBL/GenBank/DDBJ databases">
        <title>Culturing micro-colonial fungi from biological soil crusts in the Mojave desert and describing Neophaeococcomyces mojavensis, and introducing the new genera and species Taxawa tesnikishii.</title>
        <authorList>
            <person name="Kurbessoian T."/>
            <person name="Stajich J.E."/>
        </authorList>
    </citation>
    <scope>NUCLEOTIDE SEQUENCE</scope>
    <source>
        <strain evidence="2">TK_1</strain>
    </source>
</reference>
<sequence length="87" mass="9473">MFTSKFTEHLDERTAETCYFSSHQDVSLQDVLAETETRRRSSTNQSSSSSNSANSSASASSAATSPRSPSPSKTKFRRFTLSGKGRS</sequence>
<dbReference type="EMBL" id="JAPDRL010000012">
    <property type="protein sequence ID" value="KAJ9667449.1"/>
    <property type="molecule type" value="Genomic_DNA"/>
</dbReference>
<evidence type="ECO:0000313" key="2">
    <source>
        <dbReference type="EMBL" id="KAJ9667449.1"/>
    </source>
</evidence>
<comment type="caution">
    <text evidence="2">The sequence shown here is derived from an EMBL/GenBank/DDBJ whole genome shotgun (WGS) entry which is preliminary data.</text>
</comment>
<accession>A0ABQ9NYJ7</accession>
<name>A0ABQ9NYJ7_9PEZI</name>
<organism evidence="2 3">
    <name type="scientific">Coniosporium apollinis</name>
    <dbReference type="NCBI Taxonomy" id="61459"/>
    <lineage>
        <taxon>Eukaryota</taxon>
        <taxon>Fungi</taxon>
        <taxon>Dikarya</taxon>
        <taxon>Ascomycota</taxon>
        <taxon>Pezizomycotina</taxon>
        <taxon>Dothideomycetes</taxon>
        <taxon>Dothideomycetes incertae sedis</taxon>
        <taxon>Coniosporium</taxon>
    </lineage>
</organism>
<feature type="region of interest" description="Disordered" evidence="1">
    <location>
        <begin position="31"/>
        <end position="87"/>
    </location>
</feature>
<dbReference type="Proteomes" id="UP001172684">
    <property type="component" value="Unassembled WGS sequence"/>
</dbReference>
<protein>
    <submittedName>
        <fullName evidence="2">Uncharacterized protein</fullName>
    </submittedName>
</protein>
<keyword evidence="3" id="KW-1185">Reference proteome</keyword>
<evidence type="ECO:0000256" key="1">
    <source>
        <dbReference type="SAM" id="MobiDB-lite"/>
    </source>
</evidence>
<feature type="compositionally biased region" description="Low complexity" evidence="1">
    <location>
        <begin position="42"/>
        <end position="72"/>
    </location>
</feature>
<gene>
    <name evidence="2" type="ORF">H2201_002317</name>
</gene>